<accession>A0A2P5BEL8</accession>
<name>A0A2P5BEL8_PARAD</name>
<protein>
    <recommendedName>
        <fullName evidence="4">Oleosin</fullName>
    </recommendedName>
</protein>
<organism evidence="2 3">
    <name type="scientific">Parasponia andersonii</name>
    <name type="common">Sponia andersonii</name>
    <dbReference type="NCBI Taxonomy" id="3476"/>
    <lineage>
        <taxon>Eukaryota</taxon>
        <taxon>Viridiplantae</taxon>
        <taxon>Streptophyta</taxon>
        <taxon>Embryophyta</taxon>
        <taxon>Tracheophyta</taxon>
        <taxon>Spermatophyta</taxon>
        <taxon>Magnoliopsida</taxon>
        <taxon>eudicotyledons</taxon>
        <taxon>Gunneridae</taxon>
        <taxon>Pentapetalae</taxon>
        <taxon>rosids</taxon>
        <taxon>fabids</taxon>
        <taxon>Rosales</taxon>
        <taxon>Cannabaceae</taxon>
        <taxon>Parasponia</taxon>
    </lineage>
</organism>
<sequence length="100" mass="10412">MADYHQPREEASYGYGGQHQISGWTVIYASLAGLAFGGPLLAMAGFSFLASVTISWLLLLIFSPLLFGACAVLVAAFAGFGMAAVAGLDGLSSFVFPPDF</sequence>
<evidence type="ECO:0008006" key="4">
    <source>
        <dbReference type="Google" id="ProtNLM"/>
    </source>
</evidence>
<keyword evidence="1" id="KW-0812">Transmembrane</keyword>
<dbReference type="OrthoDB" id="10576363at2759"/>
<reference evidence="3" key="1">
    <citation type="submission" date="2016-06" db="EMBL/GenBank/DDBJ databases">
        <title>Parallel loss of symbiosis genes in relatives of nitrogen-fixing non-legume Parasponia.</title>
        <authorList>
            <person name="Van Velzen R."/>
            <person name="Holmer R."/>
            <person name="Bu F."/>
            <person name="Rutten L."/>
            <person name="Van Zeijl A."/>
            <person name="Liu W."/>
            <person name="Santuari L."/>
            <person name="Cao Q."/>
            <person name="Sharma T."/>
            <person name="Shen D."/>
            <person name="Roswanjaya Y."/>
            <person name="Wardhani T."/>
            <person name="Kalhor M.S."/>
            <person name="Jansen J."/>
            <person name="Van den Hoogen J."/>
            <person name="Gungor B."/>
            <person name="Hartog M."/>
            <person name="Hontelez J."/>
            <person name="Verver J."/>
            <person name="Yang W.-C."/>
            <person name="Schijlen E."/>
            <person name="Repin R."/>
            <person name="Schilthuizen M."/>
            <person name="Schranz E."/>
            <person name="Heidstra R."/>
            <person name="Miyata K."/>
            <person name="Fedorova E."/>
            <person name="Kohlen W."/>
            <person name="Bisseling T."/>
            <person name="Smit S."/>
            <person name="Geurts R."/>
        </authorList>
    </citation>
    <scope>NUCLEOTIDE SEQUENCE [LARGE SCALE GENOMIC DNA]</scope>
    <source>
        <strain evidence="3">cv. WU1-14</strain>
    </source>
</reference>
<gene>
    <name evidence="2" type="ORF">PanWU01x14_246080</name>
</gene>
<keyword evidence="1" id="KW-0472">Membrane</keyword>
<evidence type="ECO:0000313" key="2">
    <source>
        <dbReference type="EMBL" id="PON47227.1"/>
    </source>
</evidence>
<feature type="transmembrane region" description="Helical" evidence="1">
    <location>
        <begin position="26"/>
        <end position="49"/>
    </location>
</feature>
<dbReference type="Proteomes" id="UP000237105">
    <property type="component" value="Unassembled WGS sequence"/>
</dbReference>
<comment type="caution">
    <text evidence="2">The sequence shown here is derived from an EMBL/GenBank/DDBJ whole genome shotgun (WGS) entry which is preliminary data.</text>
</comment>
<evidence type="ECO:0000313" key="3">
    <source>
        <dbReference type="Proteomes" id="UP000237105"/>
    </source>
</evidence>
<keyword evidence="3" id="KW-1185">Reference proteome</keyword>
<dbReference type="EMBL" id="JXTB01000298">
    <property type="protein sequence ID" value="PON47227.1"/>
    <property type="molecule type" value="Genomic_DNA"/>
</dbReference>
<feature type="transmembrane region" description="Helical" evidence="1">
    <location>
        <begin position="56"/>
        <end position="88"/>
    </location>
</feature>
<keyword evidence="1" id="KW-1133">Transmembrane helix</keyword>
<evidence type="ECO:0000256" key="1">
    <source>
        <dbReference type="SAM" id="Phobius"/>
    </source>
</evidence>
<dbReference type="AlphaFoldDB" id="A0A2P5BEL8"/>
<proteinExistence type="predicted"/>